<proteinExistence type="predicted"/>
<accession>A0A0E9W5L7</accession>
<dbReference type="AlphaFoldDB" id="A0A0E9W5L7"/>
<dbReference type="EMBL" id="GBXM01022908">
    <property type="protein sequence ID" value="JAH85669.1"/>
    <property type="molecule type" value="Transcribed_RNA"/>
</dbReference>
<evidence type="ECO:0000313" key="2">
    <source>
        <dbReference type="EMBL" id="JAH85669.1"/>
    </source>
</evidence>
<keyword evidence="1" id="KW-1133">Transmembrane helix</keyword>
<feature type="transmembrane region" description="Helical" evidence="1">
    <location>
        <begin position="36"/>
        <end position="58"/>
    </location>
</feature>
<evidence type="ECO:0000256" key="1">
    <source>
        <dbReference type="SAM" id="Phobius"/>
    </source>
</evidence>
<feature type="transmembrane region" description="Helical" evidence="1">
    <location>
        <begin position="6"/>
        <end position="24"/>
    </location>
</feature>
<protein>
    <submittedName>
        <fullName evidence="2">Uncharacterized protein</fullName>
    </submittedName>
</protein>
<keyword evidence="1" id="KW-0472">Membrane</keyword>
<reference evidence="2" key="1">
    <citation type="submission" date="2014-11" db="EMBL/GenBank/DDBJ databases">
        <authorList>
            <person name="Amaro Gonzalez C."/>
        </authorList>
    </citation>
    <scope>NUCLEOTIDE SEQUENCE</scope>
</reference>
<organism evidence="2">
    <name type="scientific">Anguilla anguilla</name>
    <name type="common">European freshwater eel</name>
    <name type="synonym">Muraena anguilla</name>
    <dbReference type="NCBI Taxonomy" id="7936"/>
    <lineage>
        <taxon>Eukaryota</taxon>
        <taxon>Metazoa</taxon>
        <taxon>Chordata</taxon>
        <taxon>Craniata</taxon>
        <taxon>Vertebrata</taxon>
        <taxon>Euteleostomi</taxon>
        <taxon>Actinopterygii</taxon>
        <taxon>Neopterygii</taxon>
        <taxon>Teleostei</taxon>
        <taxon>Anguilliformes</taxon>
        <taxon>Anguillidae</taxon>
        <taxon>Anguilla</taxon>
    </lineage>
</organism>
<keyword evidence="1" id="KW-0812">Transmembrane</keyword>
<reference evidence="2" key="2">
    <citation type="journal article" date="2015" name="Fish Shellfish Immunol.">
        <title>Early steps in the European eel (Anguilla anguilla)-Vibrio vulnificus interaction in the gills: Role of the RtxA13 toxin.</title>
        <authorList>
            <person name="Callol A."/>
            <person name="Pajuelo D."/>
            <person name="Ebbesson L."/>
            <person name="Teles M."/>
            <person name="MacKenzie S."/>
            <person name="Amaro C."/>
        </authorList>
    </citation>
    <scope>NUCLEOTIDE SEQUENCE</scope>
</reference>
<name>A0A0E9W5L7_ANGAN</name>
<sequence>MVSSTPPASFHLFCISHMFFCVIQTPQTSICLSRTLLSNLPLSNVCVLLPILIFTFYWPVSDMAFSLLLCLVGQHPGVTSSLLTLRLVFCGYHLMKLPVEDL</sequence>